<dbReference type="Proteomes" id="UP000296049">
    <property type="component" value="Unassembled WGS sequence"/>
</dbReference>
<organism evidence="1 2">
    <name type="scientific">Anas platyrhynchos</name>
    <name type="common">Mallard</name>
    <name type="synonym">Anas boschas</name>
    <dbReference type="NCBI Taxonomy" id="8839"/>
    <lineage>
        <taxon>Eukaryota</taxon>
        <taxon>Metazoa</taxon>
        <taxon>Chordata</taxon>
        <taxon>Craniata</taxon>
        <taxon>Vertebrata</taxon>
        <taxon>Euteleostomi</taxon>
        <taxon>Archelosauria</taxon>
        <taxon>Archosauria</taxon>
        <taxon>Dinosauria</taxon>
        <taxon>Saurischia</taxon>
        <taxon>Theropoda</taxon>
        <taxon>Coelurosauria</taxon>
        <taxon>Aves</taxon>
        <taxon>Neognathae</taxon>
        <taxon>Galloanserae</taxon>
        <taxon>Anseriformes</taxon>
        <taxon>Anatidae</taxon>
        <taxon>Anatinae</taxon>
        <taxon>Anas</taxon>
    </lineage>
</organism>
<accession>R0JY23</accession>
<dbReference type="EMBL" id="KB742984">
    <property type="protein sequence ID" value="EOB02202.1"/>
    <property type="molecule type" value="Genomic_DNA"/>
</dbReference>
<gene>
    <name evidence="1" type="ORF">Anapl_05387</name>
</gene>
<name>R0JY23_ANAPL</name>
<sequence>MIWKADSGEIDSRLQGPDFQGTDSREHFVKSWSQKESLPLLNSIVLTECNQSACQQAISLSEGNSESKHKLIRDAFTANRNNSCRITFSVKRKSRTRDKHNITLTARQCRVERRSSSMLFIA</sequence>
<evidence type="ECO:0000313" key="2">
    <source>
        <dbReference type="Proteomes" id="UP000296049"/>
    </source>
</evidence>
<dbReference type="AlphaFoldDB" id="R0JY23"/>
<reference evidence="2" key="1">
    <citation type="journal article" date="2013" name="Nat. Genet.">
        <title>The duck genome and transcriptome provide insight into an avian influenza virus reservoir species.</title>
        <authorList>
            <person name="Huang Y."/>
            <person name="Li Y."/>
            <person name="Burt D.W."/>
            <person name="Chen H."/>
            <person name="Zhang Y."/>
            <person name="Qian W."/>
            <person name="Kim H."/>
            <person name="Gan S."/>
            <person name="Zhao Y."/>
            <person name="Li J."/>
            <person name="Yi K."/>
            <person name="Feng H."/>
            <person name="Zhu P."/>
            <person name="Li B."/>
            <person name="Liu Q."/>
            <person name="Fairley S."/>
            <person name="Magor K.E."/>
            <person name="Du Z."/>
            <person name="Hu X."/>
            <person name="Goodman L."/>
            <person name="Tafer H."/>
            <person name="Vignal A."/>
            <person name="Lee T."/>
            <person name="Kim K.W."/>
            <person name="Sheng Z."/>
            <person name="An Y."/>
            <person name="Searle S."/>
            <person name="Herrero J."/>
            <person name="Groenen M.A."/>
            <person name="Crooijmans R.P."/>
            <person name="Faraut T."/>
            <person name="Cai Q."/>
            <person name="Webster R.G."/>
            <person name="Aldridge J.R."/>
            <person name="Warren W.C."/>
            <person name="Bartschat S."/>
            <person name="Kehr S."/>
            <person name="Marz M."/>
            <person name="Stadler P.F."/>
            <person name="Smith J."/>
            <person name="Kraus R.H."/>
            <person name="Zhao Y."/>
            <person name="Ren L."/>
            <person name="Fei J."/>
            <person name="Morisson M."/>
            <person name="Kaiser P."/>
            <person name="Griffin D.K."/>
            <person name="Rao M."/>
            <person name="Pitel F."/>
            <person name="Wang J."/>
            <person name="Li N."/>
        </authorList>
    </citation>
    <scope>NUCLEOTIDE SEQUENCE [LARGE SCALE GENOMIC DNA]</scope>
</reference>
<keyword evidence="2" id="KW-1185">Reference proteome</keyword>
<proteinExistence type="predicted"/>
<protein>
    <submittedName>
        <fullName evidence="1">Uncharacterized protein</fullName>
    </submittedName>
</protein>
<evidence type="ECO:0000313" key="1">
    <source>
        <dbReference type="EMBL" id="EOB02202.1"/>
    </source>
</evidence>